<evidence type="ECO:0000313" key="3">
    <source>
        <dbReference type="Proteomes" id="UP000317650"/>
    </source>
</evidence>
<sequence length="65" mass="6831">MAATELGLEEGDEAEASADAGDEVALADEDLEGSGADVGGDPLPREGEQRRPHVQQPEQPYVLIE</sequence>
<gene>
    <name evidence="2" type="ORF">C4D60_Mb10t13370</name>
</gene>
<feature type="region of interest" description="Disordered" evidence="1">
    <location>
        <begin position="1"/>
        <end position="65"/>
    </location>
</feature>
<reference evidence="2 3" key="1">
    <citation type="journal article" date="2019" name="Nat. Plants">
        <title>Genome sequencing of Musa balbisiana reveals subgenome evolution and function divergence in polyploid bananas.</title>
        <authorList>
            <person name="Yao X."/>
        </authorList>
    </citation>
    <scope>NUCLEOTIDE SEQUENCE [LARGE SCALE GENOMIC DNA]</scope>
    <source>
        <strain evidence="3">cv. DH-PKW</strain>
        <tissue evidence="2">Leaves</tissue>
    </source>
</reference>
<keyword evidence="3" id="KW-1185">Reference proteome</keyword>
<dbReference type="EMBL" id="PYDT01000008">
    <property type="protein sequence ID" value="THU53340.1"/>
    <property type="molecule type" value="Genomic_DNA"/>
</dbReference>
<dbReference type="Proteomes" id="UP000317650">
    <property type="component" value="Chromosome 10"/>
</dbReference>
<organism evidence="2 3">
    <name type="scientific">Musa balbisiana</name>
    <name type="common">Banana</name>
    <dbReference type="NCBI Taxonomy" id="52838"/>
    <lineage>
        <taxon>Eukaryota</taxon>
        <taxon>Viridiplantae</taxon>
        <taxon>Streptophyta</taxon>
        <taxon>Embryophyta</taxon>
        <taxon>Tracheophyta</taxon>
        <taxon>Spermatophyta</taxon>
        <taxon>Magnoliopsida</taxon>
        <taxon>Liliopsida</taxon>
        <taxon>Zingiberales</taxon>
        <taxon>Musaceae</taxon>
        <taxon>Musa</taxon>
    </lineage>
</organism>
<name>A0A4S8IWS5_MUSBA</name>
<evidence type="ECO:0000256" key="1">
    <source>
        <dbReference type="SAM" id="MobiDB-lite"/>
    </source>
</evidence>
<protein>
    <submittedName>
        <fullName evidence="2">Uncharacterized protein</fullName>
    </submittedName>
</protein>
<proteinExistence type="predicted"/>
<comment type="caution">
    <text evidence="2">The sequence shown here is derived from an EMBL/GenBank/DDBJ whole genome shotgun (WGS) entry which is preliminary data.</text>
</comment>
<accession>A0A4S8IWS5</accession>
<feature type="compositionally biased region" description="Acidic residues" evidence="1">
    <location>
        <begin position="7"/>
        <end position="32"/>
    </location>
</feature>
<dbReference type="AlphaFoldDB" id="A0A4S8IWS5"/>
<evidence type="ECO:0000313" key="2">
    <source>
        <dbReference type="EMBL" id="THU53340.1"/>
    </source>
</evidence>